<evidence type="ECO:0000256" key="5">
    <source>
        <dbReference type="ARBA" id="ARBA00022741"/>
    </source>
</evidence>
<dbReference type="CDD" id="cd18579">
    <property type="entry name" value="ABC_6TM_ABCC_D1"/>
    <property type="match status" value="1"/>
</dbReference>
<evidence type="ECO:0000256" key="1">
    <source>
        <dbReference type="ARBA" id="ARBA00004651"/>
    </source>
</evidence>
<dbReference type="CDD" id="cd03250">
    <property type="entry name" value="ABCC_MRP_domain1"/>
    <property type="match status" value="1"/>
</dbReference>
<dbReference type="GO" id="GO:0140359">
    <property type="term" value="F:ABC-type transporter activity"/>
    <property type="evidence" value="ECO:0007669"/>
    <property type="project" value="InterPro"/>
</dbReference>
<dbReference type="InterPro" id="IPR003439">
    <property type="entry name" value="ABC_transporter-like_ATP-bd"/>
</dbReference>
<gene>
    <name evidence="13" type="ORF">THAR02_04908</name>
</gene>
<evidence type="ECO:0000256" key="3">
    <source>
        <dbReference type="ARBA" id="ARBA00022475"/>
    </source>
</evidence>
<dbReference type="EMBL" id="JOKZ01000128">
    <property type="protein sequence ID" value="KKP02977.1"/>
    <property type="molecule type" value="Genomic_DNA"/>
</dbReference>
<keyword evidence="8 10" id="KW-0472">Membrane</keyword>
<feature type="transmembrane region" description="Helical" evidence="10">
    <location>
        <begin position="885"/>
        <end position="904"/>
    </location>
</feature>
<dbReference type="PROSITE" id="PS50893">
    <property type="entry name" value="ABC_TRANSPORTER_2"/>
    <property type="match status" value="2"/>
</dbReference>
<protein>
    <submittedName>
        <fullName evidence="13">ABC transporter</fullName>
    </submittedName>
</protein>
<dbReference type="PANTHER" id="PTHR24223">
    <property type="entry name" value="ATP-BINDING CASSETTE SUB-FAMILY C"/>
    <property type="match status" value="1"/>
</dbReference>
<feature type="transmembrane region" description="Helical" evidence="10">
    <location>
        <begin position="312"/>
        <end position="336"/>
    </location>
</feature>
<dbReference type="InterPro" id="IPR050173">
    <property type="entry name" value="ABC_transporter_C-like"/>
</dbReference>
<dbReference type="FunFam" id="1.20.1560.10:FF:000066">
    <property type="entry name" value="ABC multidrug transporter (Eurofung)"/>
    <property type="match status" value="1"/>
</dbReference>
<dbReference type="Pfam" id="PF24357">
    <property type="entry name" value="TMD0_ABC"/>
    <property type="match status" value="1"/>
</dbReference>
<feature type="domain" description="ABC transmembrane type-1" evidence="12">
    <location>
        <begin position="280"/>
        <end position="549"/>
    </location>
</feature>
<feature type="transmembrane region" description="Helical" evidence="10">
    <location>
        <begin position="96"/>
        <end position="116"/>
    </location>
</feature>
<dbReference type="InterPro" id="IPR044726">
    <property type="entry name" value="ABCC_6TM_D2"/>
</dbReference>
<comment type="caution">
    <text evidence="13">The sequence shown here is derived from an EMBL/GenBank/DDBJ whole genome shotgun (WGS) entry which is preliminary data.</text>
</comment>
<dbReference type="SMART" id="SM00382">
    <property type="entry name" value="AAA"/>
    <property type="match status" value="2"/>
</dbReference>
<keyword evidence="4 10" id="KW-0812">Transmembrane</keyword>
<evidence type="ECO:0000256" key="8">
    <source>
        <dbReference type="ARBA" id="ARBA00023136"/>
    </source>
</evidence>
<evidence type="ECO:0000256" key="2">
    <source>
        <dbReference type="ARBA" id="ARBA00022448"/>
    </source>
</evidence>
<feature type="transmembrane region" description="Helical" evidence="10">
    <location>
        <begin position="411"/>
        <end position="433"/>
    </location>
</feature>
<feature type="domain" description="ABC transporter" evidence="11">
    <location>
        <begin position="591"/>
        <end position="819"/>
    </location>
</feature>
<dbReference type="GO" id="GO:0016887">
    <property type="term" value="F:ATP hydrolysis activity"/>
    <property type="evidence" value="ECO:0007669"/>
    <property type="project" value="InterPro"/>
</dbReference>
<feature type="transmembrane region" description="Helical" evidence="10">
    <location>
        <begin position="493"/>
        <end position="514"/>
    </location>
</feature>
<feature type="region of interest" description="Disordered" evidence="9">
    <location>
        <begin position="825"/>
        <end position="863"/>
    </location>
</feature>
<dbReference type="FunFam" id="1.20.1560.10:FF:000055">
    <property type="entry name" value="ABC multidrug transporter (Eurofung)"/>
    <property type="match status" value="1"/>
</dbReference>
<dbReference type="PROSITE" id="PS00211">
    <property type="entry name" value="ABC_TRANSPORTER_1"/>
    <property type="match status" value="2"/>
</dbReference>
<dbReference type="SUPFAM" id="SSF90123">
    <property type="entry name" value="ABC transporter transmembrane region"/>
    <property type="match status" value="2"/>
</dbReference>
<dbReference type="CDD" id="cd18580">
    <property type="entry name" value="ABC_6TM_ABCC_D2"/>
    <property type="match status" value="1"/>
</dbReference>
<dbReference type="Pfam" id="PF00005">
    <property type="entry name" value="ABC_tran"/>
    <property type="match status" value="2"/>
</dbReference>
<evidence type="ECO:0000256" key="9">
    <source>
        <dbReference type="SAM" id="MobiDB-lite"/>
    </source>
</evidence>
<organism evidence="13 14">
    <name type="scientific">Trichoderma harzianum</name>
    <name type="common">Hypocrea lixii</name>
    <dbReference type="NCBI Taxonomy" id="5544"/>
    <lineage>
        <taxon>Eukaryota</taxon>
        <taxon>Fungi</taxon>
        <taxon>Dikarya</taxon>
        <taxon>Ascomycota</taxon>
        <taxon>Pezizomycotina</taxon>
        <taxon>Sordariomycetes</taxon>
        <taxon>Hypocreomycetidae</taxon>
        <taxon>Hypocreales</taxon>
        <taxon>Hypocreaceae</taxon>
        <taxon>Trichoderma</taxon>
    </lineage>
</organism>
<accession>A0A0F9ZRQ2</accession>
<dbReference type="GO" id="GO:0005886">
    <property type="term" value="C:plasma membrane"/>
    <property type="evidence" value="ECO:0007669"/>
    <property type="project" value="UniProtKB-SubCell"/>
</dbReference>
<dbReference type="Gene3D" id="1.20.1560.10">
    <property type="entry name" value="ABC transporter type 1, transmembrane domain"/>
    <property type="match status" value="2"/>
</dbReference>
<evidence type="ECO:0000313" key="13">
    <source>
        <dbReference type="EMBL" id="KKP02977.1"/>
    </source>
</evidence>
<feature type="transmembrane region" description="Helical" evidence="10">
    <location>
        <begin position="1142"/>
        <end position="1167"/>
    </location>
</feature>
<evidence type="ECO:0000256" key="7">
    <source>
        <dbReference type="ARBA" id="ARBA00022989"/>
    </source>
</evidence>
<feature type="transmembrane region" description="Helical" evidence="10">
    <location>
        <begin position="1009"/>
        <end position="1042"/>
    </location>
</feature>
<dbReference type="Pfam" id="PF00664">
    <property type="entry name" value="ABC_membrane"/>
    <property type="match status" value="1"/>
</dbReference>
<feature type="transmembrane region" description="Helical" evidence="10">
    <location>
        <begin position="33"/>
        <end position="53"/>
    </location>
</feature>
<dbReference type="InterPro" id="IPR027417">
    <property type="entry name" value="P-loop_NTPase"/>
</dbReference>
<dbReference type="InterPro" id="IPR017871">
    <property type="entry name" value="ABC_transporter-like_CS"/>
</dbReference>
<dbReference type="GO" id="GO:0005524">
    <property type="term" value="F:ATP binding"/>
    <property type="evidence" value="ECO:0007669"/>
    <property type="project" value="UniProtKB-KW"/>
</dbReference>
<feature type="transmembrane region" description="Helical" evidence="10">
    <location>
        <begin position="272"/>
        <end position="292"/>
    </location>
</feature>
<dbReference type="OrthoDB" id="6500128at2759"/>
<dbReference type="InterPro" id="IPR056227">
    <property type="entry name" value="TMD0_ABC"/>
</dbReference>
<feature type="transmembrane region" description="Helical" evidence="10">
    <location>
        <begin position="65"/>
        <end position="90"/>
    </location>
</feature>
<dbReference type="InterPro" id="IPR036640">
    <property type="entry name" value="ABC1_TM_sf"/>
</dbReference>
<keyword evidence="5" id="KW-0547">Nucleotide-binding</keyword>
<evidence type="ECO:0000256" key="4">
    <source>
        <dbReference type="ARBA" id="ARBA00022692"/>
    </source>
</evidence>
<dbReference type="InterPro" id="IPR011527">
    <property type="entry name" value="ABC1_TM_dom"/>
</dbReference>
<dbReference type="InterPro" id="IPR003593">
    <property type="entry name" value="AAA+_ATPase"/>
</dbReference>
<dbReference type="PROSITE" id="PS50929">
    <property type="entry name" value="ABC_TM1F"/>
    <property type="match status" value="2"/>
</dbReference>
<feature type="transmembrane region" description="Helical" evidence="10">
    <location>
        <begin position="924"/>
        <end position="953"/>
    </location>
</feature>
<reference evidence="14" key="1">
    <citation type="journal article" date="2015" name="Genome Announc.">
        <title>Draft whole-genome sequence of the biocontrol agent Trichoderma harzianum T6776.</title>
        <authorList>
            <person name="Baroncelli R."/>
            <person name="Piaggeschi G."/>
            <person name="Fiorini L."/>
            <person name="Bertolini E."/>
            <person name="Zapparata A."/>
            <person name="Pe M.E."/>
            <person name="Sarrocco S."/>
            <person name="Vannacci G."/>
        </authorList>
    </citation>
    <scope>NUCLEOTIDE SEQUENCE [LARGE SCALE GENOMIC DNA]</scope>
    <source>
        <strain evidence="14">T6776</strain>
    </source>
</reference>
<feature type="domain" description="ABC transmembrane type-1" evidence="12">
    <location>
        <begin position="890"/>
        <end position="1168"/>
    </location>
</feature>
<name>A0A0F9ZRQ2_TRIHA</name>
<dbReference type="Gene3D" id="3.40.50.300">
    <property type="entry name" value="P-loop containing nucleotide triphosphate hydrolases"/>
    <property type="match status" value="2"/>
</dbReference>
<keyword evidence="6" id="KW-0067">ATP-binding</keyword>
<proteinExistence type="predicted"/>
<sequence length="1490" mass="163828">MDYSGCQDDASFGPSVHGCRRRDFDFTLKFESIFFSILPAAVFILLAVIRLVWLRREPVIAKGRVFQLAKLGLIAPYVALRFTSFVLSIVWRGEQAALFISSATLEVIASALLLPVSFSEHARSRRPSFLLSGYLTLSLLFDIARARSFWLVAVTRSEDAFAGVFTASVALKAAILLTESYPKTRWILWGTGNHSPEETTGFWGLAVFSWLWKLFILGRRKVLSLDDLFHLDHHMSSDVLRRKLQAAIEASPSRGQKNGLAKALAKSLAGPFLFPVVPRIALSAFKFGQPFLTNSLLSYLEIPASDRPINSGYGLIGAVFLVYSGIALSTSFYYYLRERYLWMMRGALASVVYEHTMRSKLSVTSDSAVLTLMSTDIERARLGFTFIHEFWASVLESGIALWLLYRELGAAFVAPVVVCFVCISCISIVGRLSGPRQNIWMQKVQERVGALSHIVTNMKTFKIAGLTDAAEAMLQRLRETEVGAGSSWRMTMIMAAIIGFAPSMISPFITFAVTGKALDATRIFTALSFIVLLTDPLSQLLQYVPPLLAAFSCISRIQTFLEKDPREDFRGSLGSSDGSDVDSSEKSEALIRITEGDFGWEEDKSILSNIALEIPTRSLTIVIGPIACGKSTLLKVLLGETPFHSGRVLIEPETRGIGYCDQTAFLTNETVRDNILGYVPFDQARYNEVLEATMLLQDLATFPQGDRTKIGSGGVTLSGGQKQRVSMARALYSNSNLFIFDDTLSGLDADTEEQVFRRVFAPGGLIRRRNATAILSTHSVRHLPSADHIIALSQEGLIAEQGTFHDLDALGGYVNSLKIHSANKSTDDVTLDSSNGPPGDDNDENLTRSKTRKPPPPMWAAADERSRQTGDMAVYKHYAMSMKRVTLLSFLLACVALAVFYNFPQVWLNFWSVDLASSHRAHSQAYWIGIYALFLLLSLMFIGLICLLVFIFMTAQSGITLHHQTLRAVIGAPLRFFTNVDAGIVINLFSQDISLIDMELPQSLLNATVELFILIGMAVVVATASPYIAASYPFFAALMWLVQKLYLPTSRQLRLLDLETKAPLYTHFTDTVAGVATLRAFGWSQESLEFNLKLLDNSQRPAYLLAMVQHCLTFILSSVVTAVATLVVVLTTQVKAVTGPGLTGASMVTLMSLGNFISHLIVMYTMVEISLGAVSRLKSFHDTVLPESTPEEDAELPLLWPWRGAVDIQDVSASYSVPDQPAEAGNPGIDPADLVLKNINMSITPGEKVAICGRSGSGKSSLFLLLLRLFDPLAGSADGITIDGIPLRRVKRSSLRERVIAVPQDSVFFPDGHSFKTNLDPSNLSTESDCKEVLGAVGLWQVIVDNGGLDSSLSTNMLSHGQRQLFGLARAILRRRIRSSAARSQPFDADEYPNSLFEKGGDIGGLLLLDEVGSSVDKDTERTMQALIREEFAEYTTIMISHRLDAVMDFDRVLVMDSGQIAESGHPRELVQQANSMFKNLWAASGGGRS</sequence>
<dbReference type="SUPFAM" id="SSF52540">
    <property type="entry name" value="P-loop containing nucleoside triphosphate hydrolases"/>
    <property type="match status" value="2"/>
</dbReference>
<evidence type="ECO:0000259" key="12">
    <source>
        <dbReference type="PROSITE" id="PS50929"/>
    </source>
</evidence>
<evidence type="ECO:0000259" key="11">
    <source>
        <dbReference type="PROSITE" id="PS50893"/>
    </source>
</evidence>
<dbReference type="Proteomes" id="UP000034112">
    <property type="component" value="Unassembled WGS sequence"/>
</dbReference>
<feature type="transmembrane region" description="Helical" evidence="10">
    <location>
        <begin position="1102"/>
        <end position="1130"/>
    </location>
</feature>
<evidence type="ECO:0000313" key="14">
    <source>
        <dbReference type="Proteomes" id="UP000034112"/>
    </source>
</evidence>
<keyword evidence="3" id="KW-1003">Cell membrane</keyword>
<keyword evidence="7 10" id="KW-1133">Transmembrane helix</keyword>
<evidence type="ECO:0000256" key="10">
    <source>
        <dbReference type="SAM" id="Phobius"/>
    </source>
</evidence>
<comment type="subcellular location">
    <subcellularLocation>
        <location evidence="1">Cell membrane</location>
        <topology evidence="1">Multi-pass membrane protein</topology>
    </subcellularLocation>
</comment>
<keyword evidence="2" id="KW-0813">Transport</keyword>
<evidence type="ECO:0000256" key="6">
    <source>
        <dbReference type="ARBA" id="ARBA00022840"/>
    </source>
</evidence>
<dbReference type="OMA" id="LCTHAIK"/>
<dbReference type="InterPro" id="IPR044746">
    <property type="entry name" value="ABCC_6TM_D1"/>
</dbReference>
<dbReference type="PANTHER" id="PTHR24223:SF345">
    <property type="entry name" value="ABC MULTIDRUG TRANSPORTER (EUROFUNG)"/>
    <property type="match status" value="1"/>
</dbReference>
<feature type="domain" description="ABC transporter" evidence="11">
    <location>
        <begin position="1206"/>
        <end position="1483"/>
    </location>
</feature>